<dbReference type="RefSeq" id="WP_246348092.1">
    <property type="nucleotide sequence ID" value="NZ_JACIEP010000013.1"/>
</dbReference>
<accession>A0A840CUJ1</accession>
<feature type="domain" description="Glycosyltransferase subfamily 4-like N-terminal" evidence="2">
    <location>
        <begin position="17"/>
        <end position="176"/>
    </location>
</feature>
<name>A0A840CUJ1_9BACT</name>
<sequence>MNRIKICYLVSSLSNEGPVNVMYNIIKYINLEKFDVSIITLIPEKENSRFKEFKKLPVVIHQLSADFKLNLLKLFYLLKDKVSEVNPDILHSHCPRSLYLMKFLSSEYKKTYTIHIYPGQQQIVLYGKLLGNIVIRLNNFFTKRIDLPIGCAESVSELYKINQGWNITNIPNGTDLPLWKKDLEYRQVLRKELGLKQDIKYFIFIGRFSKEKNPDILFNVFKHYLRSDIGLIMLGNGPMWDNLKNEECDNIIMPGFTTRVYDYLKVADYYISTSDTEGLANTLLESMTVGLPMLLSDIPSHHEILRNFEHNEVGMIIDQHNVESIKKGIDFIGELDHDKVCQSVQHLFLEKYTAKRMSEQYQYEYSKVLNQ</sequence>
<dbReference type="InterPro" id="IPR050194">
    <property type="entry name" value="Glycosyltransferase_grp1"/>
</dbReference>
<evidence type="ECO:0000259" key="2">
    <source>
        <dbReference type="Pfam" id="PF13439"/>
    </source>
</evidence>
<dbReference type="SUPFAM" id="SSF53756">
    <property type="entry name" value="UDP-Glycosyltransferase/glycogen phosphorylase"/>
    <property type="match status" value="1"/>
</dbReference>
<gene>
    <name evidence="3" type="ORF">GGR21_003271</name>
</gene>
<keyword evidence="3" id="KW-0808">Transferase</keyword>
<dbReference type="AlphaFoldDB" id="A0A840CUJ1"/>
<organism evidence="3 4">
    <name type="scientific">Dysgonomonas hofstadii</name>
    <dbReference type="NCBI Taxonomy" id="637886"/>
    <lineage>
        <taxon>Bacteria</taxon>
        <taxon>Pseudomonadati</taxon>
        <taxon>Bacteroidota</taxon>
        <taxon>Bacteroidia</taxon>
        <taxon>Bacteroidales</taxon>
        <taxon>Dysgonomonadaceae</taxon>
        <taxon>Dysgonomonas</taxon>
    </lineage>
</organism>
<evidence type="ECO:0000313" key="3">
    <source>
        <dbReference type="EMBL" id="MBB4037354.1"/>
    </source>
</evidence>
<evidence type="ECO:0000259" key="1">
    <source>
        <dbReference type="Pfam" id="PF00534"/>
    </source>
</evidence>
<feature type="domain" description="Glycosyl transferase family 1" evidence="1">
    <location>
        <begin position="188"/>
        <end position="332"/>
    </location>
</feature>
<dbReference type="InterPro" id="IPR028098">
    <property type="entry name" value="Glyco_trans_4-like_N"/>
</dbReference>
<comment type="caution">
    <text evidence="3">The sequence shown here is derived from an EMBL/GenBank/DDBJ whole genome shotgun (WGS) entry which is preliminary data.</text>
</comment>
<dbReference type="CDD" id="cd03801">
    <property type="entry name" value="GT4_PimA-like"/>
    <property type="match status" value="1"/>
</dbReference>
<dbReference type="Pfam" id="PF13439">
    <property type="entry name" value="Glyco_transf_4"/>
    <property type="match status" value="1"/>
</dbReference>
<protein>
    <submittedName>
        <fullName evidence="3">Glycosyltransferase involved in cell wall biosynthesis</fullName>
    </submittedName>
</protein>
<evidence type="ECO:0000313" key="4">
    <source>
        <dbReference type="Proteomes" id="UP000555103"/>
    </source>
</evidence>
<dbReference type="PANTHER" id="PTHR45947">
    <property type="entry name" value="SULFOQUINOVOSYL TRANSFERASE SQD2"/>
    <property type="match status" value="1"/>
</dbReference>
<dbReference type="Gene3D" id="3.40.50.2000">
    <property type="entry name" value="Glycogen Phosphorylase B"/>
    <property type="match status" value="2"/>
</dbReference>
<dbReference type="InterPro" id="IPR001296">
    <property type="entry name" value="Glyco_trans_1"/>
</dbReference>
<reference evidence="3 4" key="1">
    <citation type="submission" date="2020-08" db="EMBL/GenBank/DDBJ databases">
        <title>Genomic Encyclopedia of Type Strains, Phase IV (KMG-IV): sequencing the most valuable type-strain genomes for metagenomic binning, comparative biology and taxonomic classification.</title>
        <authorList>
            <person name="Goeker M."/>
        </authorList>
    </citation>
    <scope>NUCLEOTIDE SEQUENCE [LARGE SCALE GENOMIC DNA]</scope>
    <source>
        <strain evidence="3 4">DSM 104969</strain>
    </source>
</reference>
<dbReference type="GO" id="GO:0016757">
    <property type="term" value="F:glycosyltransferase activity"/>
    <property type="evidence" value="ECO:0007669"/>
    <property type="project" value="InterPro"/>
</dbReference>
<dbReference type="Pfam" id="PF00534">
    <property type="entry name" value="Glycos_transf_1"/>
    <property type="match status" value="1"/>
</dbReference>
<keyword evidence="4" id="KW-1185">Reference proteome</keyword>
<dbReference type="Proteomes" id="UP000555103">
    <property type="component" value="Unassembled WGS sequence"/>
</dbReference>
<dbReference type="EMBL" id="JACIEP010000013">
    <property type="protein sequence ID" value="MBB4037354.1"/>
    <property type="molecule type" value="Genomic_DNA"/>
</dbReference>
<proteinExistence type="predicted"/>
<dbReference type="PANTHER" id="PTHR45947:SF3">
    <property type="entry name" value="SULFOQUINOVOSYL TRANSFERASE SQD2"/>
    <property type="match status" value="1"/>
</dbReference>